<gene>
    <name evidence="1" type="ORF">HNY73_013394</name>
</gene>
<dbReference type="EMBL" id="JABXBU010001863">
    <property type="protein sequence ID" value="KAF8783199.1"/>
    <property type="molecule type" value="Genomic_DNA"/>
</dbReference>
<reference evidence="1" key="1">
    <citation type="journal article" date="2020" name="bioRxiv">
        <title>Chromosome-level reference genome of the European wasp spider Argiope bruennichi: a resource for studies on range expansion and evolutionary adaptation.</title>
        <authorList>
            <person name="Sheffer M.M."/>
            <person name="Hoppe A."/>
            <person name="Krehenwinkel H."/>
            <person name="Uhl G."/>
            <person name="Kuss A.W."/>
            <person name="Jensen L."/>
            <person name="Jensen C."/>
            <person name="Gillespie R.G."/>
            <person name="Hoff K.J."/>
            <person name="Prost S."/>
        </authorList>
    </citation>
    <scope>NUCLEOTIDE SEQUENCE</scope>
</reference>
<reference evidence="1" key="2">
    <citation type="submission" date="2020-06" db="EMBL/GenBank/DDBJ databases">
        <authorList>
            <person name="Sheffer M."/>
        </authorList>
    </citation>
    <scope>NUCLEOTIDE SEQUENCE</scope>
</reference>
<comment type="caution">
    <text evidence="1">The sequence shown here is derived from an EMBL/GenBank/DDBJ whole genome shotgun (WGS) entry which is preliminary data.</text>
</comment>
<name>A0A8T0F2L4_ARGBR</name>
<protein>
    <submittedName>
        <fullName evidence="1">Uncharacterized protein</fullName>
    </submittedName>
</protein>
<accession>A0A8T0F2L4</accession>
<evidence type="ECO:0000313" key="2">
    <source>
        <dbReference type="Proteomes" id="UP000807504"/>
    </source>
</evidence>
<organism evidence="1 2">
    <name type="scientific">Argiope bruennichi</name>
    <name type="common">Wasp spider</name>
    <name type="synonym">Aranea bruennichi</name>
    <dbReference type="NCBI Taxonomy" id="94029"/>
    <lineage>
        <taxon>Eukaryota</taxon>
        <taxon>Metazoa</taxon>
        <taxon>Ecdysozoa</taxon>
        <taxon>Arthropoda</taxon>
        <taxon>Chelicerata</taxon>
        <taxon>Arachnida</taxon>
        <taxon>Araneae</taxon>
        <taxon>Araneomorphae</taxon>
        <taxon>Entelegynae</taxon>
        <taxon>Araneoidea</taxon>
        <taxon>Araneidae</taxon>
        <taxon>Argiope</taxon>
    </lineage>
</organism>
<dbReference type="Proteomes" id="UP000807504">
    <property type="component" value="Unassembled WGS sequence"/>
</dbReference>
<proteinExistence type="predicted"/>
<dbReference type="AlphaFoldDB" id="A0A8T0F2L4"/>
<sequence length="198" mass="22798">MGTRLFGQSMSLDLEGRGIGGLQGDSPFGTAFHPNTVHEAHRWQGDSPARRIDWIDLGSQLYIAATIQISQCARLPIHGGNRVRCECVFRHGNLHKREWVRIFSLFYKIHQYIYSRFFFFIPSLSREAKENDFGEDVISTFSDEEAQKPELYETSTGIRISLTLALDERKDITRKKLLPCSSEIHIPVEAFLHIFIRQ</sequence>
<keyword evidence="2" id="KW-1185">Reference proteome</keyword>
<evidence type="ECO:0000313" key="1">
    <source>
        <dbReference type="EMBL" id="KAF8783199.1"/>
    </source>
</evidence>